<name>A0A455T5P9_9CHLR</name>
<accession>A0A455T5P9</accession>
<reference evidence="2" key="1">
    <citation type="submission" date="2018-12" db="EMBL/GenBank/DDBJ databases">
        <title>Novel natural products biosynthetic potential of the class Ktedonobacteria.</title>
        <authorList>
            <person name="Zheng Y."/>
            <person name="Saitou A."/>
            <person name="Wang C.M."/>
            <person name="Toyoda A."/>
            <person name="Minakuchi Y."/>
            <person name="Sekiguchi Y."/>
            <person name="Ueda K."/>
            <person name="Takano H."/>
            <person name="Sakai Y."/>
            <person name="Yokota A."/>
            <person name="Yabe S."/>
        </authorList>
    </citation>
    <scope>NUCLEOTIDE SEQUENCE</scope>
    <source>
        <strain evidence="2">A3-2</strain>
    </source>
</reference>
<dbReference type="EMBL" id="AP019377">
    <property type="protein sequence ID" value="BBH94742.1"/>
    <property type="molecule type" value="Genomic_DNA"/>
</dbReference>
<dbReference type="AlphaFoldDB" id="A0A455T5P9"/>
<proteinExistence type="predicted"/>
<organism evidence="2">
    <name type="scientific">Thermogemmatispora argillosa</name>
    <dbReference type="NCBI Taxonomy" id="2045280"/>
    <lineage>
        <taxon>Bacteria</taxon>
        <taxon>Bacillati</taxon>
        <taxon>Chloroflexota</taxon>
        <taxon>Ktedonobacteria</taxon>
        <taxon>Thermogemmatisporales</taxon>
        <taxon>Thermogemmatisporaceae</taxon>
        <taxon>Thermogemmatispora</taxon>
    </lineage>
</organism>
<gene>
    <name evidence="2" type="ORF">KTA_29410</name>
</gene>
<feature type="region of interest" description="Disordered" evidence="1">
    <location>
        <begin position="41"/>
        <end position="60"/>
    </location>
</feature>
<sequence length="165" mass="17355">MCLVKPVVSVRNPVTALLTAQGSRVARAAAVVETVAAQAEERKRLSGWQDQPRSSRRSPAARALAEVLARIGANSEKASAEQESKQTLGCQAEPGAWALGLGSGLLPTGIRMALLYPRPGAVTMRRPDPGQSRSEGNGYLSTLVRATGRSASTFSSIVSPIHAHE</sequence>
<evidence type="ECO:0000313" key="2">
    <source>
        <dbReference type="EMBL" id="BBH94742.1"/>
    </source>
</evidence>
<protein>
    <submittedName>
        <fullName evidence="2">Uncharacterized protein</fullName>
    </submittedName>
</protein>
<evidence type="ECO:0000256" key="1">
    <source>
        <dbReference type="SAM" id="MobiDB-lite"/>
    </source>
</evidence>